<reference evidence="1 2" key="1">
    <citation type="submission" date="2024-07" db="EMBL/GenBank/DDBJ databases">
        <authorList>
            <person name="Kang M."/>
        </authorList>
    </citation>
    <scope>NUCLEOTIDE SEQUENCE [LARGE SCALE GENOMIC DNA]</scope>
    <source>
        <strain evidence="1 2">DFM31</strain>
    </source>
</reference>
<dbReference type="InterPro" id="IPR043129">
    <property type="entry name" value="ATPase_NBD"/>
</dbReference>
<dbReference type="SUPFAM" id="SSF53067">
    <property type="entry name" value="Actin-like ATPase domain"/>
    <property type="match status" value="1"/>
</dbReference>
<dbReference type="InterPro" id="IPR042257">
    <property type="entry name" value="DGOK_C"/>
</dbReference>
<accession>A0ABV3LB01</accession>
<gene>
    <name evidence="1" type="ORF">AB0T83_12465</name>
</gene>
<proteinExistence type="predicted"/>
<dbReference type="InterPro" id="IPR042258">
    <property type="entry name" value="DGOK_N"/>
</dbReference>
<comment type="caution">
    <text evidence="1">The sequence shown here is derived from an EMBL/GenBank/DDBJ whole genome shotgun (WGS) entry which is preliminary data.</text>
</comment>
<dbReference type="Pfam" id="PF05035">
    <property type="entry name" value="DGOK"/>
    <property type="match status" value="1"/>
</dbReference>
<evidence type="ECO:0000313" key="1">
    <source>
        <dbReference type="EMBL" id="MEV8467593.1"/>
    </source>
</evidence>
<dbReference type="Gene3D" id="3.30.420.300">
    <property type="entry name" value="2-keto-3-deoxy-galactonokinase, substrate binding domain"/>
    <property type="match status" value="1"/>
</dbReference>
<keyword evidence="2" id="KW-1185">Reference proteome</keyword>
<dbReference type="Gene3D" id="3.30.420.310">
    <property type="entry name" value="2-keto-3-deoxy-galactonokinase, C-terminal domain"/>
    <property type="match status" value="1"/>
</dbReference>
<evidence type="ECO:0000313" key="2">
    <source>
        <dbReference type="Proteomes" id="UP001553161"/>
    </source>
</evidence>
<sequence>MIRYVGVDWGTSSFRLWVIDADGQVLSERKGSEGMSTLTATQFGPVLEAHLAALDVGTDVPVVICGMAGARTGWREARYLDLPLPLDRLAESAIRVPHDSRDIRILPGVAQRAASAPDVMRGEETMLLGAVRQFGVDGTVCMPGTHSKWAVIEKGVLARFETAMTGEIFALLSRQSTLSHFVDAAKFDGEAFDGGVRAALTHPESLLRDLFHLRAGPLLDLMEGAEVASRLSGLLIGLEIAGAQAKAGDSVTLIASGVLADRYMRALDGTGCLVRRLDADDAVCAGLSASAAALWPTP</sequence>
<dbReference type="RefSeq" id="WP_366193466.1">
    <property type="nucleotide sequence ID" value="NZ_JBFBVU010000015.1"/>
</dbReference>
<organism evidence="1 2">
    <name type="scientific">Meridianimarinicoccus marinus</name>
    <dbReference type="NCBI Taxonomy" id="3231483"/>
    <lineage>
        <taxon>Bacteria</taxon>
        <taxon>Pseudomonadati</taxon>
        <taxon>Pseudomonadota</taxon>
        <taxon>Alphaproteobacteria</taxon>
        <taxon>Rhodobacterales</taxon>
        <taxon>Paracoccaceae</taxon>
        <taxon>Meridianimarinicoccus</taxon>
    </lineage>
</organism>
<protein>
    <submittedName>
        <fullName evidence="1">2-dehydro-3-deoxygalactonokinase</fullName>
    </submittedName>
</protein>
<dbReference type="EMBL" id="JBFBVU010000015">
    <property type="protein sequence ID" value="MEV8467593.1"/>
    <property type="molecule type" value="Genomic_DNA"/>
</dbReference>
<dbReference type="InterPro" id="IPR007729">
    <property type="entry name" value="DGOK"/>
</dbReference>
<name>A0ABV3LB01_9RHOB</name>
<dbReference type="Proteomes" id="UP001553161">
    <property type="component" value="Unassembled WGS sequence"/>
</dbReference>